<feature type="region of interest" description="Disordered" evidence="1">
    <location>
        <begin position="188"/>
        <end position="217"/>
    </location>
</feature>
<organism evidence="2 3">
    <name type="scientific">Arsenophonus nasoniae</name>
    <name type="common">son-killer infecting Nasonia vitripennis</name>
    <dbReference type="NCBI Taxonomy" id="638"/>
    <lineage>
        <taxon>Bacteria</taxon>
        <taxon>Pseudomonadati</taxon>
        <taxon>Pseudomonadota</taxon>
        <taxon>Gammaproteobacteria</taxon>
        <taxon>Enterobacterales</taxon>
        <taxon>Morganellaceae</taxon>
        <taxon>Arsenophonus</taxon>
    </lineage>
</organism>
<dbReference type="Proteomes" id="UP001177595">
    <property type="component" value="Chromosome"/>
</dbReference>
<protein>
    <submittedName>
        <fullName evidence="2">Peptidase</fullName>
    </submittedName>
</protein>
<name>A0AA95K624_9GAMM</name>
<evidence type="ECO:0000313" key="2">
    <source>
        <dbReference type="EMBL" id="WGM00997.1"/>
    </source>
</evidence>
<proteinExistence type="predicted"/>
<dbReference type="EMBL" id="CP123504">
    <property type="protein sequence ID" value="WGM00997.1"/>
    <property type="molecule type" value="Genomic_DNA"/>
</dbReference>
<gene>
    <name evidence="2" type="ORF">QE210_14275</name>
</gene>
<evidence type="ECO:0000256" key="1">
    <source>
        <dbReference type="SAM" id="MobiDB-lite"/>
    </source>
</evidence>
<sequence length="372" mass="39942">MSTLHIFKAGTHTDMHGNRIQFSEAAVTAMVQAYDPAVYDAPIVVGHPALDAPAYGWVKSLMAQGTDVLAEPQDVDPAFAELVAQKRYKNISACFYAPDAPGNPKPGNWYLRHIGFLGAQPPAIKGLKPAAFSEAEEGVVEFADWGSTTSASLFARLRDFLIEKFGREATEAALPAWQIDALRDTGQENDSVRPAFTENTPAAPASPTPSIPPTIEDNTVDEKETLRLAQENADLKRQLEARRQADSQAEQRQRHEMNAAFADGLVSEGRLAPAAKNVVAALLDAVERGDQPVAFSEGSLTQPLGEAFRAVLKTAPPLVSFSEVATKARGNPLGQSVEFADADPVALALHQKAQALATSENISYEAAVKRCL</sequence>
<reference evidence="2" key="1">
    <citation type="submission" date="2023-04" db="EMBL/GenBank/DDBJ databases">
        <title>Genome dynamics across the evolutionary transition to endosymbiosis.</title>
        <authorList>
            <person name="Siozios S."/>
            <person name="Nadal-Jimenez P."/>
            <person name="Azagi T."/>
            <person name="Sprong H."/>
            <person name="Frost C.L."/>
            <person name="Parratt S.R."/>
            <person name="Taylor G."/>
            <person name="Brettell L."/>
            <person name="Lew K.C."/>
            <person name="Croft L."/>
            <person name="King K.C."/>
            <person name="Brockhurst M.A."/>
            <person name="Hypsa V."/>
            <person name="Novakova E."/>
            <person name="Darby A.C."/>
            <person name="Hurst G.D.D."/>
        </authorList>
    </citation>
    <scope>NUCLEOTIDE SEQUENCE</scope>
    <source>
        <strain evidence="2">APv</strain>
    </source>
</reference>
<evidence type="ECO:0000313" key="3">
    <source>
        <dbReference type="Proteomes" id="UP001177595"/>
    </source>
</evidence>
<dbReference type="RefSeq" id="WP_280624577.1">
    <property type="nucleotide sequence ID" value="NZ_CP123504.1"/>
</dbReference>
<dbReference type="AlphaFoldDB" id="A0AA95K624"/>
<accession>A0AA95K624</accession>